<evidence type="ECO:0000259" key="1">
    <source>
        <dbReference type="Pfam" id="PF08241"/>
    </source>
</evidence>
<protein>
    <submittedName>
        <fullName evidence="2">Methyltransferase domain-containing protein</fullName>
    </submittedName>
</protein>
<dbReference type="RefSeq" id="WP_285932315.1">
    <property type="nucleotide sequence ID" value="NZ_JASTZU010000037.1"/>
</dbReference>
<reference evidence="2 3" key="1">
    <citation type="submission" date="2023-06" db="EMBL/GenBank/DDBJ databases">
        <title>Aquibacillus rhizosphaerae LR5S19.</title>
        <authorList>
            <person name="Sun J.-Q."/>
        </authorList>
    </citation>
    <scope>NUCLEOTIDE SEQUENCE [LARGE SCALE GENOMIC DNA]</scope>
    <source>
        <strain evidence="2 3">LR5S19</strain>
    </source>
</reference>
<accession>A0ABT7L5I1</accession>
<dbReference type="PANTHER" id="PTHR43861">
    <property type="entry name" value="TRANS-ACONITATE 2-METHYLTRANSFERASE-RELATED"/>
    <property type="match status" value="1"/>
</dbReference>
<name>A0ABT7L5I1_9BACI</name>
<dbReference type="GO" id="GO:0032259">
    <property type="term" value="P:methylation"/>
    <property type="evidence" value="ECO:0007669"/>
    <property type="project" value="UniProtKB-KW"/>
</dbReference>
<dbReference type="Pfam" id="PF08241">
    <property type="entry name" value="Methyltransf_11"/>
    <property type="match status" value="1"/>
</dbReference>
<dbReference type="SUPFAM" id="SSF53335">
    <property type="entry name" value="S-adenosyl-L-methionine-dependent methyltransferases"/>
    <property type="match status" value="1"/>
</dbReference>
<keyword evidence="2" id="KW-0808">Transferase</keyword>
<evidence type="ECO:0000313" key="3">
    <source>
        <dbReference type="Proteomes" id="UP001235343"/>
    </source>
</evidence>
<keyword evidence="3" id="KW-1185">Reference proteome</keyword>
<sequence>MKLNKLDSWNAHLYDEKHEFVSRFGKDLIDLLAPMKGERILDIGCGTGDLAYELDNLQIDIVGVDKSANMINQAIAKYPHITFQVDDVTDLKYQNEFDAVFSNATLHWVKSPGRALNCIYNSLDSGGRFVAELGGKGNVKLITDEIIKQLDILGTDYNPGNFPWYFPSIAEYSTLMEEAGFRVVFAQHFDRPTPLEGKNGLKTWIEMFAGSMFGEQADDTKELVVTKVENNLKEFLYKDGSWFADYKRVRVVGIKD</sequence>
<dbReference type="InterPro" id="IPR029063">
    <property type="entry name" value="SAM-dependent_MTases_sf"/>
</dbReference>
<keyword evidence="2" id="KW-0489">Methyltransferase</keyword>
<dbReference type="Gene3D" id="3.40.50.150">
    <property type="entry name" value="Vaccinia Virus protein VP39"/>
    <property type="match status" value="1"/>
</dbReference>
<dbReference type="CDD" id="cd02440">
    <property type="entry name" value="AdoMet_MTases"/>
    <property type="match status" value="1"/>
</dbReference>
<dbReference type="Proteomes" id="UP001235343">
    <property type="component" value="Unassembled WGS sequence"/>
</dbReference>
<organism evidence="2 3">
    <name type="scientific">Aquibacillus rhizosphaerae</name>
    <dbReference type="NCBI Taxonomy" id="3051431"/>
    <lineage>
        <taxon>Bacteria</taxon>
        <taxon>Bacillati</taxon>
        <taxon>Bacillota</taxon>
        <taxon>Bacilli</taxon>
        <taxon>Bacillales</taxon>
        <taxon>Bacillaceae</taxon>
        <taxon>Aquibacillus</taxon>
    </lineage>
</organism>
<dbReference type="EMBL" id="JASTZU010000037">
    <property type="protein sequence ID" value="MDL4841110.1"/>
    <property type="molecule type" value="Genomic_DNA"/>
</dbReference>
<dbReference type="InterPro" id="IPR013216">
    <property type="entry name" value="Methyltransf_11"/>
</dbReference>
<evidence type="ECO:0000313" key="2">
    <source>
        <dbReference type="EMBL" id="MDL4841110.1"/>
    </source>
</evidence>
<feature type="domain" description="Methyltransferase type 11" evidence="1">
    <location>
        <begin position="41"/>
        <end position="130"/>
    </location>
</feature>
<proteinExistence type="predicted"/>
<dbReference type="GO" id="GO:0008168">
    <property type="term" value="F:methyltransferase activity"/>
    <property type="evidence" value="ECO:0007669"/>
    <property type="project" value="UniProtKB-KW"/>
</dbReference>
<gene>
    <name evidence="2" type="ORF">QQS35_11670</name>
</gene>
<dbReference type="PANTHER" id="PTHR43861:SF1">
    <property type="entry name" value="TRANS-ACONITATE 2-METHYLTRANSFERASE"/>
    <property type="match status" value="1"/>
</dbReference>
<comment type="caution">
    <text evidence="2">The sequence shown here is derived from an EMBL/GenBank/DDBJ whole genome shotgun (WGS) entry which is preliminary data.</text>
</comment>